<sequence length="184" mass="20810">MTENKKYNEDTVAVWKIPLADGDHEIEFEHGTATGKRIIRLDGKIVRQKDWMFQLVGDEIFDIDNVQCTIKVEPDGLFMYSYSLLVDGKSLEEFSEHVSKTRCTWLVTTADGVENRIVLDKASMDIVVNGFPVTDAMSEFIENGTETHFVIGNILVTIRTEHTCDKKIGVVHNLFVNGNLVTEL</sequence>
<organism evidence="1 2">
    <name type="scientific">Cinara cedri</name>
    <dbReference type="NCBI Taxonomy" id="506608"/>
    <lineage>
        <taxon>Eukaryota</taxon>
        <taxon>Metazoa</taxon>
        <taxon>Ecdysozoa</taxon>
        <taxon>Arthropoda</taxon>
        <taxon>Hexapoda</taxon>
        <taxon>Insecta</taxon>
        <taxon>Pterygota</taxon>
        <taxon>Neoptera</taxon>
        <taxon>Paraneoptera</taxon>
        <taxon>Hemiptera</taxon>
        <taxon>Sternorrhyncha</taxon>
        <taxon>Aphidomorpha</taxon>
        <taxon>Aphidoidea</taxon>
        <taxon>Aphididae</taxon>
        <taxon>Lachninae</taxon>
        <taxon>Cinara</taxon>
    </lineage>
</organism>
<dbReference type="PANTHER" id="PTHR13088:SF3">
    <property type="entry name" value="FAS APOPTOTIC INHIBITORY MOLECULE 1"/>
    <property type="match status" value="1"/>
</dbReference>
<gene>
    <name evidence="1" type="ORF">CINCED_3A021453</name>
</gene>
<keyword evidence="2" id="KW-1185">Reference proteome</keyword>
<evidence type="ECO:0000313" key="1">
    <source>
        <dbReference type="EMBL" id="VVC32080.1"/>
    </source>
</evidence>
<dbReference type="EMBL" id="CABPRJ010000953">
    <property type="protein sequence ID" value="VVC32080.1"/>
    <property type="molecule type" value="Genomic_DNA"/>
</dbReference>
<name>A0A5E4MRT4_9HEMI</name>
<dbReference type="Proteomes" id="UP000325440">
    <property type="component" value="Unassembled WGS sequence"/>
</dbReference>
<proteinExistence type="predicted"/>
<dbReference type="Pfam" id="PF06905">
    <property type="entry name" value="FAIM1"/>
    <property type="match status" value="1"/>
</dbReference>
<reference evidence="1 2" key="1">
    <citation type="submission" date="2019-08" db="EMBL/GenBank/DDBJ databases">
        <authorList>
            <person name="Alioto T."/>
            <person name="Alioto T."/>
            <person name="Gomez Garrido J."/>
        </authorList>
    </citation>
    <scope>NUCLEOTIDE SEQUENCE [LARGE SCALE GENOMIC DNA]</scope>
</reference>
<dbReference type="GO" id="GO:1902042">
    <property type="term" value="P:negative regulation of extrinsic apoptotic signaling pathway via death domain receptors"/>
    <property type="evidence" value="ECO:0007669"/>
    <property type="project" value="TreeGrafter"/>
</dbReference>
<dbReference type="Gene3D" id="2.40.128.180">
    <property type="match status" value="2"/>
</dbReference>
<dbReference type="OrthoDB" id="6262731at2759"/>
<dbReference type="PANTHER" id="PTHR13088">
    <property type="entry name" value="FAS APOPTOTIC INHIBITORY MOLECULE FAIM"/>
    <property type="match status" value="1"/>
</dbReference>
<evidence type="ECO:0000313" key="2">
    <source>
        <dbReference type="Proteomes" id="UP000325440"/>
    </source>
</evidence>
<accession>A0A5E4MRT4</accession>
<dbReference type="InterPro" id="IPR038513">
    <property type="entry name" value="FAIM1_dom_sf"/>
</dbReference>
<dbReference type="AlphaFoldDB" id="A0A5E4MRT4"/>
<protein>
    <submittedName>
        <fullName evidence="1">Fas apoptotic inhibitory molecule 1</fullName>
    </submittedName>
</protein>
<dbReference type="InterPro" id="IPR010695">
    <property type="entry name" value="FAIM1"/>
</dbReference>